<name>A0AA39HYK5_9BILA</name>
<organism evidence="2 3">
    <name type="scientific">Steinernema hermaphroditum</name>
    <dbReference type="NCBI Taxonomy" id="289476"/>
    <lineage>
        <taxon>Eukaryota</taxon>
        <taxon>Metazoa</taxon>
        <taxon>Ecdysozoa</taxon>
        <taxon>Nematoda</taxon>
        <taxon>Chromadorea</taxon>
        <taxon>Rhabditida</taxon>
        <taxon>Tylenchina</taxon>
        <taxon>Panagrolaimomorpha</taxon>
        <taxon>Strongyloidoidea</taxon>
        <taxon>Steinernematidae</taxon>
        <taxon>Steinernema</taxon>
    </lineage>
</organism>
<feature type="signal peptide" evidence="1">
    <location>
        <begin position="1"/>
        <end position="23"/>
    </location>
</feature>
<accession>A0AA39HYK5</accession>
<gene>
    <name evidence="2" type="ORF">QR680_007042</name>
</gene>
<sequence length="130" mass="15161">MLRRGTTVFFWFFFGMLDGKKEAYHFRSTEKDILDIQKEFQLGDCQNKTDIIDCMKWCAMERRCAGGVYIHYSQACYMLATLRVYQTDVHLNQTSFVRVHDAEESCGIPFLNVAYRNGEPSLLEGEHLDV</sequence>
<dbReference type="Proteomes" id="UP001175271">
    <property type="component" value="Unassembled WGS sequence"/>
</dbReference>
<reference evidence="2" key="1">
    <citation type="submission" date="2023-06" db="EMBL/GenBank/DDBJ databases">
        <title>Genomic analysis of the entomopathogenic nematode Steinernema hermaphroditum.</title>
        <authorList>
            <person name="Schwarz E.M."/>
            <person name="Heppert J.K."/>
            <person name="Baniya A."/>
            <person name="Schwartz H.T."/>
            <person name="Tan C.-H."/>
            <person name="Antoshechkin I."/>
            <person name="Sternberg P.W."/>
            <person name="Goodrich-Blair H."/>
            <person name="Dillman A.R."/>
        </authorList>
    </citation>
    <scope>NUCLEOTIDE SEQUENCE</scope>
    <source>
        <strain evidence="2">PS9179</strain>
        <tissue evidence="2">Whole animal</tissue>
    </source>
</reference>
<evidence type="ECO:0000313" key="3">
    <source>
        <dbReference type="Proteomes" id="UP001175271"/>
    </source>
</evidence>
<evidence type="ECO:0000313" key="2">
    <source>
        <dbReference type="EMBL" id="KAK0413880.1"/>
    </source>
</evidence>
<protein>
    <recommendedName>
        <fullName evidence="4">Apple domain-containing protein</fullName>
    </recommendedName>
</protein>
<dbReference type="AlphaFoldDB" id="A0AA39HYK5"/>
<comment type="caution">
    <text evidence="2">The sequence shown here is derived from an EMBL/GenBank/DDBJ whole genome shotgun (WGS) entry which is preliminary data.</text>
</comment>
<keyword evidence="3" id="KW-1185">Reference proteome</keyword>
<dbReference type="EMBL" id="JAUCMV010000003">
    <property type="protein sequence ID" value="KAK0413880.1"/>
    <property type="molecule type" value="Genomic_DNA"/>
</dbReference>
<proteinExistence type="predicted"/>
<feature type="chain" id="PRO_5041320166" description="Apple domain-containing protein" evidence="1">
    <location>
        <begin position="24"/>
        <end position="130"/>
    </location>
</feature>
<keyword evidence="1" id="KW-0732">Signal</keyword>
<evidence type="ECO:0008006" key="4">
    <source>
        <dbReference type="Google" id="ProtNLM"/>
    </source>
</evidence>
<evidence type="ECO:0000256" key="1">
    <source>
        <dbReference type="SAM" id="SignalP"/>
    </source>
</evidence>